<dbReference type="PANTHER" id="PTHR38009">
    <property type="entry name" value="CONSERVED HYPOTHETICAL PHAGE TAIL PROTEIN"/>
    <property type="match status" value="1"/>
</dbReference>
<accession>A0ABY3WKQ7</accession>
<keyword evidence="2" id="KW-1185">Reference proteome</keyword>
<name>A0ABY3WKQ7_9ACTN</name>
<dbReference type="RefSeq" id="WP_242331917.1">
    <property type="nucleotide sequence ID" value="NZ_CP071872.1"/>
</dbReference>
<protein>
    <submittedName>
        <fullName evidence="1">Phage tail protein</fullName>
    </submittedName>
</protein>
<organism evidence="1 2">
    <name type="scientific">Streptomyces formicae</name>
    <dbReference type="NCBI Taxonomy" id="1616117"/>
    <lineage>
        <taxon>Bacteria</taxon>
        <taxon>Bacillati</taxon>
        <taxon>Actinomycetota</taxon>
        <taxon>Actinomycetes</taxon>
        <taxon>Kitasatosporales</taxon>
        <taxon>Streptomycetaceae</taxon>
        <taxon>Streptomyces</taxon>
    </lineage>
</organism>
<dbReference type="InterPro" id="IPR010667">
    <property type="entry name" value="Phage_T4_Gp19"/>
</dbReference>
<reference evidence="1 2" key="1">
    <citation type="submission" date="2021-03" db="EMBL/GenBank/DDBJ databases">
        <title>Complete genome of Streptomyces formicae strain 1H-GS9 (DSM 100524).</title>
        <authorList>
            <person name="Atanasov K.E."/>
            <person name="Altabella T."/>
            <person name="Ferrer A."/>
        </authorList>
    </citation>
    <scope>NUCLEOTIDE SEQUENCE [LARGE SCALE GENOMIC DNA]</scope>
    <source>
        <strain evidence="1 2">1H-GS9</strain>
    </source>
</reference>
<dbReference type="EMBL" id="CP071872">
    <property type="protein sequence ID" value="UNM13203.1"/>
    <property type="molecule type" value="Genomic_DNA"/>
</dbReference>
<dbReference type="InterPro" id="IPR011747">
    <property type="entry name" value="CHP02241"/>
</dbReference>
<evidence type="ECO:0000313" key="1">
    <source>
        <dbReference type="EMBL" id="UNM13203.1"/>
    </source>
</evidence>
<proteinExistence type="predicted"/>
<dbReference type="Pfam" id="PF06841">
    <property type="entry name" value="Phage_T4_gp19"/>
    <property type="match status" value="1"/>
</dbReference>
<sequence length="151" mass="16732">MSSDTFAVTSLFQLTIGVHALGSFTSCDGLGCYTEVEERREGGLNGHVWQLPGRLRYSNLTLSRPLTRQTTLIWLWLRQVSQATGVPLTRPLRLPGRLVALGPDQQPLVQWELDGVIPVRWSGPSFSTDQPQAARETLEIAHNGFIGITHL</sequence>
<gene>
    <name evidence="1" type="ORF">J4032_18425</name>
</gene>
<dbReference type="PANTHER" id="PTHR38009:SF1">
    <property type="entry name" value="CONSERVED HYPOTHETICAL PHAGE TAIL PROTEIN"/>
    <property type="match status" value="1"/>
</dbReference>
<evidence type="ECO:0000313" key="2">
    <source>
        <dbReference type="Proteomes" id="UP000828924"/>
    </source>
</evidence>
<dbReference type="Proteomes" id="UP000828924">
    <property type="component" value="Chromosome"/>
</dbReference>